<dbReference type="PANTHER" id="PTHR11695:SF294">
    <property type="entry name" value="RETICULON-4-INTERACTING PROTEIN 1, MITOCHONDRIAL"/>
    <property type="match status" value="1"/>
</dbReference>
<evidence type="ECO:0000313" key="3">
    <source>
        <dbReference type="Proteomes" id="UP000092594"/>
    </source>
</evidence>
<dbReference type="GO" id="GO:0016491">
    <property type="term" value="F:oxidoreductase activity"/>
    <property type="evidence" value="ECO:0007669"/>
    <property type="project" value="InterPro"/>
</dbReference>
<name>A0AB36DXW6_9PAST</name>
<evidence type="ECO:0000313" key="2">
    <source>
        <dbReference type="EMBL" id="OBX02426.1"/>
    </source>
</evidence>
<dbReference type="Gene3D" id="3.90.180.10">
    <property type="entry name" value="Medium-chain alcohol dehydrogenases, catalytic domain"/>
    <property type="match status" value="1"/>
</dbReference>
<dbReference type="SMART" id="SM00829">
    <property type="entry name" value="PKS_ER"/>
    <property type="match status" value="1"/>
</dbReference>
<dbReference type="InterPro" id="IPR013154">
    <property type="entry name" value="ADH-like_N"/>
</dbReference>
<evidence type="ECO:0000259" key="1">
    <source>
        <dbReference type="SMART" id="SM00829"/>
    </source>
</evidence>
<comment type="caution">
    <text evidence="2">The sequence shown here is derived from an EMBL/GenBank/DDBJ whole genome shotgun (WGS) entry which is preliminary data.</text>
</comment>
<keyword evidence="3" id="KW-1185">Reference proteome</keyword>
<dbReference type="InterPro" id="IPR050700">
    <property type="entry name" value="YIM1/Zinc_Alcohol_DH_Fams"/>
</dbReference>
<dbReference type="AlphaFoldDB" id="A0AB36DXW6"/>
<dbReference type="EMBL" id="JTJQ01000006">
    <property type="protein sequence ID" value="OBX02426.1"/>
    <property type="molecule type" value="Genomic_DNA"/>
</dbReference>
<gene>
    <name evidence="2" type="ORF">QV05_01570</name>
</gene>
<proteinExistence type="predicted"/>
<dbReference type="Pfam" id="PF08240">
    <property type="entry name" value="ADH_N"/>
    <property type="match status" value="1"/>
</dbReference>
<dbReference type="Pfam" id="PF13602">
    <property type="entry name" value="ADH_zinc_N_2"/>
    <property type="match status" value="1"/>
</dbReference>
<dbReference type="SUPFAM" id="SSF51735">
    <property type="entry name" value="NAD(P)-binding Rossmann-fold domains"/>
    <property type="match status" value="1"/>
</dbReference>
<dbReference type="InterPro" id="IPR036291">
    <property type="entry name" value="NAD(P)-bd_dom_sf"/>
</dbReference>
<reference evidence="2 3" key="1">
    <citation type="submission" date="2014-11" db="EMBL/GenBank/DDBJ databases">
        <title>Pan-genome of Gallibacterium spp.</title>
        <authorList>
            <person name="Kudirkiene E."/>
            <person name="Bojesen A.M."/>
        </authorList>
    </citation>
    <scope>NUCLEOTIDE SEQUENCE [LARGE SCALE GENOMIC DNA]</scope>
    <source>
        <strain evidence="2 3">Gerl. 2740/89</strain>
    </source>
</reference>
<protein>
    <submittedName>
        <fullName evidence="2">Quinone oxidoreductase</fullName>
    </submittedName>
</protein>
<dbReference type="Gene3D" id="3.40.50.720">
    <property type="entry name" value="NAD(P)-binding Rossmann-like Domain"/>
    <property type="match status" value="1"/>
</dbReference>
<organism evidence="2 3">
    <name type="scientific">Gallibacterium genomosp. 1</name>
    <dbReference type="NCBI Taxonomy" id="155515"/>
    <lineage>
        <taxon>Bacteria</taxon>
        <taxon>Pseudomonadati</taxon>
        <taxon>Pseudomonadota</taxon>
        <taxon>Gammaproteobacteria</taxon>
        <taxon>Pasteurellales</taxon>
        <taxon>Pasteurellaceae</taxon>
        <taxon>Gallibacterium</taxon>
    </lineage>
</organism>
<feature type="domain" description="Enoyl reductase (ER)" evidence="1">
    <location>
        <begin position="12"/>
        <end position="309"/>
    </location>
</feature>
<dbReference type="InterPro" id="IPR020843">
    <property type="entry name" value="ER"/>
</dbReference>
<dbReference type="Proteomes" id="UP000092594">
    <property type="component" value="Unassembled WGS sequence"/>
</dbReference>
<dbReference type="PANTHER" id="PTHR11695">
    <property type="entry name" value="ALCOHOL DEHYDROGENASE RELATED"/>
    <property type="match status" value="1"/>
</dbReference>
<accession>A0AB36DXW6</accession>
<dbReference type="CDD" id="cd05289">
    <property type="entry name" value="MDR_like_2"/>
    <property type="match status" value="1"/>
</dbReference>
<sequence>MQNYGVTISTFGEADVLQFQPQLPMPTISAKQVLIENHFAGVNPVDFKTRKGLGWGAEKFKSQLPAVLGFDLAGIVIQAGKESGFIVGERVAALTFDGGACSRYVAVDADLVARIPNAVSLQQAGAMPTVAVTALQILKQANVSSGQKILMSAPLGGVGHLLLQLLAKEKVHITVICSEAKQQQALTLGANQSVDYHHPDAYPDLNADLFIDLVGGESGVAALKMVKKGGRVICIPTIHVPLLQQAGTEQQLIVEKMLAVPNHQDLETMLNYVAKNCLRLNIARVFPITEIQQAHRQLESGHTNGKIVLDLQLG</sequence>
<dbReference type="RefSeq" id="WP_065230584.1">
    <property type="nucleotide sequence ID" value="NZ_JTJP01000016.1"/>
</dbReference>
<dbReference type="InterPro" id="IPR011032">
    <property type="entry name" value="GroES-like_sf"/>
</dbReference>
<dbReference type="SUPFAM" id="SSF50129">
    <property type="entry name" value="GroES-like"/>
    <property type="match status" value="1"/>
</dbReference>